<evidence type="ECO:0000313" key="3">
    <source>
        <dbReference type="Proteomes" id="UP001596267"/>
    </source>
</evidence>
<dbReference type="InterPro" id="IPR010982">
    <property type="entry name" value="Lambda_DNA-bd_dom_sf"/>
</dbReference>
<dbReference type="SMART" id="SM00530">
    <property type="entry name" value="HTH_XRE"/>
    <property type="match status" value="1"/>
</dbReference>
<accession>A0ABW1WBP1</accession>
<sequence length="70" mass="8323">MALRKGRCRLKDQLNISQAEFARKMEVTESTVSHWITGRQKMNLDNAVLASRILHCKVEDLYEWIEYKRL</sequence>
<name>A0ABW1WBP1_9BACL</name>
<dbReference type="InterPro" id="IPR001387">
    <property type="entry name" value="Cro/C1-type_HTH"/>
</dbReference>
<dbReference type="PROSITE" id="PS50943">
    <property type="entry name" value="HTH_CROC1"/>
    <property type="match status" value="1"/>
</dbReference>
<keyword evidence="3" id="KW-1185">Reference proteome</keyword>
<reference evidence="3" key="1">
    <citation type="journal article" date="2019" name="Int. J. Syst. Evol. Microbiol.">
        <title>The Global Catalogue of Microorganisms (GCM) 10K type strain sequencing project: providing services to taxonomists for standard genome sequencing and annotation.</title>
        <authorList>
            <consortium name="The Broad Institute Genomics Platform"/>
            <consortium name="The Broad Institute Genome Sequencing Center for Infectious Disease"/>
            <person name="Wu L."/>
            <person name="Ma J."/>
        </authorList>
    </citation>
    <scope>NUCLEOTIDE SEQUENCE [LARGE SCALE GENOMIC DNA]</scope>
    <source>
        <strain evidence="3">CCUG 42001</strain>
    </source>
</reference>
<organism evidence="2 3">
    <name type="scientific">Sporolactobacillus kofuensis</name>
    <dbReference type="NCBI Taxonomy" id="269672"/>
    <lineage>
        <taxon>Bacteria</taxon>
        <taxon>Bacillati</taxon>
        <taxon>Bacillota</taxon>
        <taxon>Bacilli</taxon>
        <taxon>Bacillales</taxon>
        <taxon>Sporolactobacillaceae</taxon>
        <taxon>Sporolactobacillus</taxon>
    </lineage>
</organism>
<evidence type="ECO:0000259" key="1">
    <source>
        <dbReference type="PROSITE" id="PS50943"/>
    </source>
</evidence>
<dbReference type="Proteomes" id="UP001596267">
    <property type="component" value="Unassembled WGS sequence"/>
</dbReference>
<feature type="domain" description="HTH cro/C1-type" evidence="1">
    <location>
        <begin position="13"/>
        <end position="61"/>
    </location>
</feature>
<dbReference type="Gene3D" id="1.10.260.40">
    <property type="entry name" value="lambda repressor-like DNA-binding domains"/>
    <property type="match status" value="1"/>
</dbReference>
<protein>
    <submittedName>
        <fullName evidence="2">Helix-turn-helix transcriptional regulator</fullName>
    </submittedName>
</protein>
<dbReference type="Pfam" id="PF01381">
    <property type="entry name" value="HTH_3"/>
    <property type="match status" value="1"/>
</dbReference>
<comment type="caution">
    <text evidence="2">The sequence shown here is derived from an EMBL/GenBank/DDBJ whole genome shotgun (WGS) entry which is preliminary data.</text>
</comment>
<evidence type="ECO:0000313" key="2">
    <source>
        <dbReference type="EMBL" id="MFC6385106.1"/>
    </source>
</evidence>
<dbReference type="CDD" id="cd00093">
    <property type="entry name" value="HTH_XRE"/>
    <property type="match status" value="1"/>
</dbReference>
<dbReference type="EMBL" id="JBHSTQ010000001">
    <property type="protein sequence ID" value="MFC6385106.1"/>
    <property type="molecule type" value="Genomic_DNA"/>
</dbReference>
<dbReference type="SUPFAM" id="SSF47413">
    <property type="entry name" value="lambda repressor-like DNA-binding domains"/>
    <property type="match status" value="1"/>
</dbReference>
<proteinExistence type="predicted"/>
<dbReference type="RefSeq" id="WP_253053749.1">
    <property type="nucleotide sequence ID" value="NZ_JAMXWN010000005.1"/>
</dbReference>
<gene>
    <name evidence="2" type="ORF">ACFP7A_00705</name>
</gene>